<organism evidence="6 7">
    <name type="scientific">Marinibaculum pumilum</name>
    <dbReference type="NCBI Taxonomy" id="1766165"/>
    <lineage>
        <taxon>Bacteria</taxon>
        <taxon>Pseudomonadati</taxon>
        <taxon>Pseudomonadota</taxon>
        <taxon>Alphaproteobacteria</taxon>
        <taxon>Rhodospirillales</taxon>
        <taxon>Rhodospirillaceae</taxon>
        <taxon>Marinibaculum</taxon>
    </lineage>
</organism>
<dbReference type="Proteomes" id="UP001595528">
    <property type="component" value="Unassembled WGS sequence"/>
</dbReference>
<comment type="subcellular location">
    <subcellularLocation>
        <location evidence="1">Membrane</location>
    </subcellularLocation>
</comment>
<dbReference type="InterPro" id="IPR023352">
    <property type="entry name" value="MAPEG-like_dom_sf"/>
</dbReference>
<protein>
    <submittedName>
        <fullName evidence="6">MAPEG family protein</fullName>
    </submittedName>
</protein>
<dbReference type="Gene3D" id="1.20.120.550">
    <property type="entry name" value="Membrane associated eicosanoid/glutathione metabolism-like domain"/>
    <property type="match status" value="1"/>
</dbReference>
<comment type="caution">
    <text evidence="6">The sequence shown here is derived from an EMBL/GenBank/DDBJ whole genome shotgun (WGS) entry which is preliminary data.</text>
</comment>
<feature type="transmembrane region" description="Helical" evidence="5">
    <location>
        <begin position="52"/>
        <end position="69"/>
    </location>
</feature>
<evidence type="ECO:0000256" key="5">
    <source>
        <dbReference type="SAM" id="Phobius"/>
    </source>
</evidence>
<dbReference type="PANTHER" id="PTHR31004">
    <property type="entry name" value="TRANSMEMBRANE PROTEIN 79"/>
    <property type="match status" value="1"/>
</dbReference>
<feature type="transmembrane region" description="Helical" evidence="5">
    <location>
        <begin position="90"/>
        <end position="114"/>
    </location>
</feature>
<dbReference type="EMBL" id="JBHRTR010000023">
    <property type="protein sequence ID" value="MFC3227489.1"/>
    <property type="molecule type" value="Genomic_DNA"/>
</dbReference>
<dbReference type="SUPFAM" id="SSF161084">
    <property type="entry name" value="MAPEG domain-like"/>
    <property type="match status" value="1"/>
</dbReference>
<keyword evidence="7" id="KW-1185">Reference proteome</keyword>
<evidence type="ECO:0000256" key="3">
    <source>
        <dbReference type="ARBA" id="ARBA00022989"/>
    </source>
</evidence>
<keyword evidence="4 5" id="KW-0472">Membrane</keyword>
<gene>
    <name evidence="6" type="ORF">ACFOGJ_09625</name>
</gene>
<evidence type="ECO:0000313" key="7">
    <source>
        <dbReference type="Proteomes" id="UP001595528"/>
    </source>
</evidence>
<feature type="transmembrane region" description="Helical" evidence="5">
    <location>
        <begin position="152"/>
        <end position="176"/>
    </location>
</feature>
<keyword evidence="3 5" id="KW-1133">Transmembrane helix</keyword>
<name>A0ABV7KZB9_9PROT</name>
<dbReference type="RefSeq" id="WP_379899669.1">
    <property type="nucleotide sequence ID" value="NZ_JBHRTR010000023.1"/>
</dbReference>
<evidence type="ECO:0000256" key="2">
    <source>
        <dbReference type="ARBA" id="ARBA00022692"/>
    </source>
</evidence>
<dbReference type="Pfam" id="PF01124">
    <property type="entry name" value="MAPEG"/>
    <property type="match status" value="1"/>
</dbReference>
<sequence length="181" mass="19179">MALDTKQRGVLRNMLLALLLSLVVLAGAVLWQPAALTPLAQPAQRILFTLQWDAAVLACLVLAIGNLARHRFFTPADIDGGGLTPGTDRAHVLQAVLQNTLEQAVIAVLAHLFWTAVAPRAWMAAVPAAVILFVIGRLLFVLGYRRGAAARAFGFALTFYPTVILTIAGFVCLIAGTGASP</sequence>
<evidence type="ECO:0000256" key="4">
    <source>
        <dbReference type="ARBA" id="ARBA00023136"/>
    </source>
</evidence>
<accession>A0ABV7KZB9</accession>
<evidence type="ECO:0000313" key="6">
    <source>
        <dbReference type="EMBL" id="MFC3227489.1"/>
    </source>
</evidence>
<dbReference type="InterPro" id="IPR001129">
    <property type="entry name" value="Membr-assoc_MAPEG"/>
</dbReference>
<feature type="transmembrane region" description="Helical" evidence="5">
    <location>
        <begin position="120"/>
        <end position="140"/>
    </location>
</feature>
<reference evidence="7" key="1">
    <citation type="journal article" date="2019" name="Int. J. Syst. Evol. Microbiol.">
        <title>The Global Catalogue of Microorganisms (GCM) 10K type strain sequencing project: providing services to taxonomists for standard genome sequencing and annotation.</title>
        <authorList>
            <consortium name="The Broad Institute Genomics Platform"/>
            <consortium name="The Broad Institute Genome Sequencing Center for Infectious Disease"/>
            <person name="Wu L."/>
            <person name="Ma J."/>
        </authorList>
    </citation>
    <scope>NUCLEOTIDE SEQUENCE [LARGE SCALE GENOMIC DNA]</scope>
    <source>
        <strain evidence="7">KCTC 42964</strain>
    </source>
</reference>
<keyword evidence="2 5" id="KW-0812">Transmembrane</keyword>
<evidence type="ECO:0000256" key="1">
    <source>
        <dbReference type="ARBA" id="ARBA00004370"/>
    </source>
</evidence>
<dbReference type="PANTHER" id="PTHR31004:SF1">
    <property type="entry name" value="TRANSMEMBRANE PROTEIN 79"/>
    <property type="match status" value="1"/>
</dbReference>
<proteinExistence type="predicted"/>